<feature type="transmembrane region" description="Helical" evidence="1">
    <location>
        <begin position="177"/>
        <end position="198"/>
    </location>
</feature>
<evidence type="ECO:0000256" key="1">
    <source>
        <dbReference type="SAM" id="Phobius"/>
    </source>
</evidence>
<comment type="caution">
    <text evidence="2">The sequence shown here is derived from an EMBL/GenBank/DDBJ whole genome shotgun (WGS) entry which is preliminary data.</text>
</comment>
<protein>
    <recommendedName>
        <fullName evidence="4">GspL periplasmic domain-containing protein</fullName>
    </recommendedName>
</protein>
<dbReference type="Proteomes" id="UP000075359">
    <property type="component" value="Unassembled WGS sequence"/>
</dbReference>
<accession>A0A151CHP1</accession>
<keyword evidence="3" id="KW-1185">Reference proteome</keyword>
<evidence type="ECO:0008006" key="4">
    <source>
        <dbReference type="Google" id="ProtNLM"/>
    </source>
</evidence>
<keyword evidence="1" id="KW-1133">Transmembrane helix</keyword>
<keyword evidence="1" id="KW-0472">Membrane</keyword>
<evidence type="ECO:0000313" key="2">
    <source>
        <dbReference type="EMBL" id="KYJ86954.1"/>
    </source>
</evidence>
<keyword evidence="1" id="KW-0812">Transmembrane</keyword>
<organism evidence="2 3">
    <name type="scientific">Sulfurovum riftiae</name>
    <dbReference type="NCBI Taxonomy" id="1630136"/>
    <lineage>
        <taxon>Bacteria</taxon>
        <taxon>Pseudomonadati</taxon>
        <taxon>Campylobacterota</taxon>
        <taxon>Epsilonproteobacteria</taxon>
        <taxon>Campylobacterales</taxon>
        <taxon>Sulfurovaceae</taxon>
        <taxon>Sulfurovum</taxon>
    </lineage>
</organism>
<evidence type="ECO:0000313" key="3">
    <source>
        <dbReference type="Proteomes" id="UP000075359"/>
    </source>
</evidence>
<proteinExistence type="predicted"/>
<dbReference type="STRING" id="1630136.AS592_00145"/>
<gene>
    <name evidence="2" type="ORF">AS592_00145</name>
</gene>
<name>A0A151CHP1_9BACT</name>
<dbReference type="EMBL" id="LNKT01000010">
    <property type="protein sequence ID" value="KYJ86954.1"/>
    <property type="molecule type" value="Genomic_DNA"/>
</dbReference>
<dbReference type="AlphaFoldDB" id="A0A151CHP1"/>
<reference evidence="2 3" key="1">
    <citation type="submission" date="2015-11" db="EMBL/GenBank/DDBJ databases">
        <title>Draft genome of Sulfurovum riftiae 1812E, a member of the Epsilonproteobacteria isolated from the tube of the deep-sea hydrothermal vent tubewom Riftia pachyptila.</title>
        <authorList>
            <person name="Vetriani C."/>
            <person name="Giovannelli D."/>
        </authorList>
    </citation>
    <scope>NUCLEOTIDE SEQUENCE [LARGE SCALE GENOMIC DNA]</scope>
    <source>
        <strain evidence="2 3">1812E</strain>
    </source>
</reference>
<dbReference type="OrthoDB" id="5372515at2"/>
<sequence>MNLMGSNKELLLVHRGMEHVSLNHSVNVMLTPQFYTMKREELPIKYLYQARKIAPSLFDGLLDEQESYEYFIFKEEEHWVFIAYNPEEIREFLNTKGISAEHLSKVFFVQQAQQAFVQPVVLGDKEVLMTIDGVVVLIPKAALSPEHPTAFFDESFTPRSGVNLPGNSTALISRKEAIVLAIIFSIFAAIFFIEGWQYSRGLKVQEKEMQELLEAYPALQSKMQRESISLKYKTIDDKERKKRETIKTLAAMIFKGVTLTTYHMDEKHFKVTFACSSAKTAQKVEALAKKSNFKVTRSKGSNIVVIEGSV</sequence>